<feature type="region of interest" description="Disordered" evidence="1">
    <location>
        <begin position="1"/>
        <end position="48"/>
    </location>
</feature>
<feature type="domain" description="DUF4485" evidence="3">
    <location>
        <begin position="226"/>
        <end position="311"/>
    </location>
</feature>
<organism evidence="4 5">
    <name type="scientific">Nezara viridula</name>
    <name type="common">Southern green stink bug</name>
    <name type="synonym">Cimex viridulus</name>
    <dbReference type="NCBI Taxonomy" id="85310"/>
    <lineage>
        <taxon>Eukaryota</taxon>
        <taxon>Metazoa</taxon>
        <taxon>Ecdysozoa</taxon>
        <taxon>Arthropoda</taxon>
        <taxon>Hexapoda</taxon>
        <taxon>Insecta</taxon>
        <taxon>Pterygota</taxon>
        <taxon>Neoptera</taxon>
        <taxon>Paraneoptera</taxon>
        <taxon>Hemiptera</taxon>
        <taxon>Heteroptera</taxon>
        <taxon>Panheteroptera</taxon>
        <taxon>Pentatomomorpha</taxon>
        <taxon>Pentatomoidea</taxon>
        <taxon>Pentatomidae</taxon>
        <taxon>Pentatominae</taxon>
        <taxon>Nezara</taxon>
    </lineage>
</organism>
<keyword evidence="5" id="KW-1185">Reference proteome</keyword>
<dbReference type="OrthoDB" id="8196012at2759"/>
<evidence type="ECO:0000313" key="5">
    <source>
        <dbReference type="Proteomes" id="UP001152798"/>
    </source>
</evidence>
<sequence length="367" mass="41848">MAQKNNEDPRMSHVTIEEPRTSRGRGSRRSGSIDESRQTNTDSRYIKKSTVEKDHITLPRFYRSYSCQKHTTSITCPKTHLIPNDSLNTEFIFYMGAIKELLPAMSVYGDRIKVLPWIKKLAAPEYQTSRLRTKRNKYLLHLTLIMMTDTLFGIFQEPPSYGKLQDIGSLKTNENLPLARWERDMYWDELLRDLNDDDSVMRCCCHSNCRADEQDGNTHPIAGALLDQEFNFFLYLSKPLVSLIPCLRDKAICAVWILTLAKVRTCSCLTMKAIRNDYMQALLGYIQDLQVVGPFNKIPPENGETLRPLAEIAENKTGLGFLTQSITNPSSDEAQDFMQQQPVPQTGAFCYIAITGNASLPKNIDQF</sequence>
<dbReference type="AlphaFoldDB" id="A0A9P0HAJ6"/>
<gene>
    <name evidence="4" type="ORF">NEZAVI_LOCUS8003</name>
</gene>
<keyword evidence="2" id="KW-0812">Transmembrane</keyword>
<dbReference type="InterPro" id="IPR027831">
    <property type="entry name" value="DUF4485"/>
</dbReference>
<keyword evidence="2" id="KW-0472">Membrane</keyword>
<feature type="domain" description="DUF4485" evidence="3">
    <location>
        <begin position="87"/>
        <end position="169"/>
    </location>
</feature>
<feature type="transmembrane region" description="Helical" evidence="2">
    <location>
        <begin position="138"/>
        <end position="155"/>
    </location>
</feature>
<dbReference type="Pfam" id="PF14846">
    <property type="entry name" value="DUF4485"/>
    <property type="match status" value="2"/>
</dbReference>
<dbReference type="EMBL" id="OV725080">
    <property type="protein sequence ID" value="CAH1398329.1"/>
    <property type="molecule type" value="Genomic_DNA"/>
</dbReference>
<dbReference type="Proteomes" id="UP001152798">
    <property type="component" value="Chromosome 4"/>
</dbReference>
<evidence type="ECO:0000256" key="1">
    <source>
        <dbReference type="SAM" id="MobiDB-lite"/>
    </source>
</evidence>
<evidence type="ECO:0000256" key="2">
    <source>
        <dbReference type="SAM" id="Phobius"/>
    </source>
</evidence>
<accession>A0A9P0HAJ6</accession>
<protein>
    <recommendedName>
        <fullName evidence="3">DUF4485 domain-containing protein</fullName>
    </recommendedName>
</protein>
<feature type="compositionally biased region" description="Basic and acidic residues" evidence="1">
    <location>
        <begin position="1"/>
        <end position="21"/>
    </location>
</feature>
<keyword evidence="2" id="KW-1133">Transmembrane helix</keyword>
<reference evidence="4" key="1">
    <citation type="submission" date="2022-01" db="EMBL/GenBank/DDBJ databases">
        <authorList>
            <person name="King R."/>
        </authorList>
    </citation>
    <scope>NUCLEOTIDE SEQUENCE</scope>
</reference>
<proteinExistence type="predicted"/>
<name>A0A9P0HAJ6_NEZVI</name>
<evidence type="ECO:0000259" key="3">
    <source>
        <dbReference type="Pfam" id="PF14846"/>
    </source>
</evidence>
<evidence type="ECO:0000313" key="4">
    <source>
        <dbReference type="EMBL" id="CAH1398329.1"/>
    </source>
</evidence>